<dbReference type="Proteomes" id="UP001054945">
    <property type="component" value="Unassembled WGS sequence"/>
</dbReference>
<feature type="compositionally biased region" description="Basic residues" evidence="1">
    <location>
        <begin position="30"/>
        <end position="44"/>
    </location>
</feature>
<evidence type="ECO:0000256" key="1">
    <source>
        <dbReference type="SAM" id="MobiDB-lite"/>
    </source>
</evidence>
<feature type="compositionally biased region" description="Polar residues" evidence="1">
    <location>
        <begin position="1"/>
        <end position="14"/>
    </location>
</feature>
<name>A0AAV4M7I3_CAEEX</name>
<dbReference type="EMBL" id="BPLR01001917">
    <property type="protein sequence ID" value="GIX68046.1"/>
    <property type="molecule type" value="Genomic_DNA"/>
</dbReference>
<keyword evidence="3" id="KW-1185">Reference proteome</keyword>
<accession>A0AAV4M7I3</accession>
<protein>
    <submittedName>
        <fullName evidence="2">Uncharacterized protein</fullName>
    </submittedName>
</protein>
<gene>
    <name evidence="2" type="ORF">CEXT_195181</name>
</gene>
<evidence type="ECO:0000313" key="2">
    <source>
        <dbReference type="EMBL" id="GIX68046.1"/>
    </source>
</evidence>
<feature type="region of interest" description="Disordered" evidence="1">
    <location>
        <begin position="1"/>
        <end position="83"/>
    </location>
</feature>
<proteinExistence type="predicted"/>
<comment type="caution">
    <text evidence="2">The sequence shown here is derived from an EMBL/GenBank/DDBJ whole genome shotgun (WGS) entry which is preliminary data.</text>
</comment>
<feature type="compositionally biased region" description="Basic and acidic residues" evidence="1">
    <location>
        <begin position="68"/>
        <end position="77"/>
    </location>
</feature>
<evidence type="ECO:0000313" key="3">
    <source>
        <dbReference type="Proteomes" id="UP001054945"/>
    </source>
</evidence>
<sequence>MSSGSMINRKNFSSPKLLHSVHLARDSSKVKRTQPPKPKLLHCQRAREVGVAAPPHPPATPRNLDFPPRLRGEEARSRGSAHPLIVTPHSVAVVWRCVRVPSLSKRRETREAENGGQIRCR</sequence>
<dbReference type="AlphaFoldDB" id="A0AAV4M7I3"/>
<reference evidence="2 3" key="1">
    <citation type="submission" date="2021-06" db="EMBL/GenBank/DDBJ databases">
        <title>Caerostris extrusa draft genome.</title>
        <authorList>
            <person name="Kono N."/>
            <person name="Arakawa K."/>
        </authorList>
    </citation>
    <scope>NUCLEOTIDE SEQUENCE [LARGE SCALE GENOMIC DNA]</scope>
</reference>
<organism evidence="2 3">
    <name type="scientific">Caerostris extrusa</name>
    <name type="common">Bark spider</name>
    <name type="synonym">Caerostris bankana</name>
    <dbReference type="NCBI Taxonomy" id="172846"/>
    <lineage>
        <taxon>Eukaryota</taxon>
        <taxon>Metazoa</taxon>
        <taxon>Ecdysozoa</taxon>
        <taxon>Arthropoda</taxon>
        <taxon>Chelicerata</taxon>
        <taxon>Arachnida</taxon>
        <taxon>Araneae</taxon>
        <taxon>Araneomorphae</taxon>
        <taxon>Entelegynae</taxon>
        <taxon>Araneoidea</taxon>
        <taxon>Araneidae</taxon>
        <taxon>Caerostris</taxon>
    </lineage>
</organism>